<dbReference type="Pfam" id="PF10846">
    <property type="entry name" value="DUF2722"/>
    <property type="match status" value="1"/>
</dbReference>
<feature type="region of interest" description="Disordered" evidence="1">
    <location>
        <begin position="150"/>
        <end position="177"/>
    </location>
</feature>
<feature type="region of interest" description="Disordered" evidence="1">
    <location>
        <begin position="223"/>
        <end position="475"/>
    </location>
</feature>
<organism evidence="2 3">
    <name type="scientific">Phialemonium thermophilum</name>
    <dbReference type="NCBI Taxonomy" id="223376"/>
    <lineage>
        <taxon>Eukaryota</taxon>
        <taxon>Fungi</taxon>
        <taxon>Dikarya</taxon>
        <taxon>Ascomycota</taxon>
        <taxon>Pezizomycotina</taxon>
        <taxon>Sordariomycetes</taxon>
        <taxon>Sordariomycetidae</taxon>
        <taxon>Cephalothecales</taxon>
        <taxon>Cephalothecaceae</taxon>
        <taxon>Phialemonium</taxon>
    </lineage>
</organism>
<feature type="region of interest" description="Disordered" evidence="1">
    <location>
        <begin position="1"/>
        <end position="102"/>
    </location>
</feature>
<feature type="compositionally biased region" description="Polar residues" evidence="1">
    <location>
        <begin position="407"/>
        <end position="416"/>
    </location>
</feature>
<reference evidence="2 3" key="1">
    <citation type="journal article" date="2024" name="Commun. Biol.">
        <title>Comparative genomic analysis of thermophilic fungi reveals convergent evolutionary adaptations and gene losses.</title>
        <authorList>
            <person name="Steindorff A.S."/>
            <person name="Aguilar-Pontes M.V."/>
            <person name="Robinson A.J."/>
            <person name="Andreopoulos B."/>
            <person name="LaButti K."/>
            <person name="Kuo A."/>
            <person name="Mondo S."/>
            <person name="Riley R."/>
            <person name="Otillar R."/>
            <person name="Haridas S."/>
            <person name="Lipzen A."/>
            <person name="Grimwood J."/>
            <person name="Schmutz J."/>
            <person name="Clum A."/>
            <person name="Reid I.D."/>
            <person name="Moisan M.C."/>
            <person name="Butler G."/>
            <person name="Nguyen T.T.M."/>
            <person name="Dewar K."/>
            <person name="Conant G."/>
            <person name="Drula E."/>
            <person name="Henrissat B."/>
            <person name="Hansel C."/>
            <person name="Singer S."/>
            <person name="Hutchinson M.I."/>
            <person name="de Vries R.P."/>
            <person name="Natvig D.O."/>
            <person name="Powell A.J."/>
            <person name="Tsang A."/>
            <person name="Grigoriev I.V."/>
        </authorList>
    </citation>
    <scope>NUCLEOTIDE SEQUENCE [LARGE SCALE GENOMIC DNA]</scope>
    <source>
        <strain evidence="2 3">ATCC 24622</strain>
    </source>
</reference>
<name>A0ABR3Y467_9PEZI</name>
<sequence>MSGPHRGLPPPAAMGLSQPSPPGGSGAPPPPLPGLPAPGQVPPPPPPLPPSAQQPLSLTVQHGPLPPPPSWQAVSEESMRSYLTARAEEERRRQEEERTRQEMYRVEQRRIESDMFRSALQAGVPPAMVPLIFTTVFRGPLPQSAQELLQQYAHSQSQQVPPPALLPGSPSIRSRGGYQAAPYGSSYSSSAVSPSSGLAQTLPSGYIPGHPASPSQIRFQALTGQGAHSSGGGAPQGHSITPSGTIGTPPTLSVSSGAGHVLVQQQQPAPPQRQQQHQHHQPQQQQLQHQTQRHSTLSFCHWEPPGGQPGISTGESPRKRKATAPQSASAAFGASDRFRSPPRSPPHHRTRLSNPPMGRRRGHMRQQSDLGIYRPESGTIITREGVSVRAGSPLHTSEAASARESGETSSTSSQPHIASRGGAHSVSSLLVDERATSFSRQYMPGSANVTNRPGESETRVSPSLQGDAPQGHPGT</sequence>
<feature type="compositionally biased region" description="Polar residues" evidence="1">
    <location>
        <begin position="150"/>
        <end position="159"/>
    </location>
</feature>
<dbReference type="InterPro" id="IPR021216">
    <property type="entry name" value="DUF2722"/>
</dbReference>
<dbReference type="EMBL" id="JAZHXJ010000009">
    <property type="protein sequence ID" value="KAL1883081.1"/>
    <property type="molecule type" value="Genomic_DNA"/>
</dbReference>
<feature type="compositionally biased region" description="Polar residues" evidence="1">
    <location>
        <begin position="447"/>
        <end position="464"/>
    </location>
</feature>
<feature type="compositionally biased region" description="Pro residues" evidence="1">
    <location>
        <begin position="19"/>
        <end position="52"/>
    </location>
</feature>
<gene>
    <name evidence="2" type="ORF">VTK73DRAFT_10007</name>
</gene>
<keyword evidence="3" id="KW-1185">Reference proteome</keyword>
<proteinExistence type="predicted"/>
<comment type="caution">
    <text evidence="2">The sequence shown here is derived from an EMBL/GenBank/DDBJ whole genome shotgun (WGS) entry which is preliminary data.</text>
</comment>
<dbReference type="Proteomes" id="UP001586593">
    <property type="component" value="Unassembled WGS sequence"/>
</dbReference>
<feature type="compositionally biased region" description="Low complexity" evidence="1">
    <location>
        <begin position="264"/>
        <end position="290"/>
    </location>
</feature>
<evidence type="ECO:0000256" key="1">
    <source>
        <dbReference type="SAM" id="MobiDB-lite"/>
    </source>
</evidence>
<feature type="compositionally biased region" description="Low complexity" evidence="1">
    <location>
        <begin position="239"/>
        <end position="251"/>
    </location>
</feature>
<evidence type="ECO:0000313" key="3">
    <source>
        <dbReference type="Proteomes" id="UP001586593"/>
    </source>
</evidence>
<accession>A0ABR3Y467</accession>
<feature type="compositionally biased region" description="Basic and acidic residues" evidence="1">
    <location>
        <begin position="86"/>
        <end position="102"/>
    </location>
</feature>
<protein>
    <submittedName>
        <fullName evidence="2">Uncharacterized protein</fullName>
    </submittedName>
</protein>
<evidence type="ECO:0000313" key="2">
    <source>
        <dbReference type="EMBL" id="KAL1883081.1"/>
    </source>
</evidence>